<reference evidence="4" key="1">
    <citation type="journal article" date="2014" name="Environ. Microbiol.">
        <title>Comparative genomics of the marine bacterial genus Glaciecola reveals the high degree of genomic diversity and genomic characteristic for cold adaptation.</title>
        <authorList>
            <person name="Qin Q.L."/>
            <person name="Xie B.B."/>
            <person name="Yu Y."/>
            <person name="Shu Y.L."/>
            <person name="Rong J.C."/>
            <person name="Zhang Y.J."/>
            <person name="Zhao D.L."/>
            <person name="Chen X.L."/>
            <person name="Zhang X.Y."/>
            <person name="Chen B."/>
            <person name="Zhou B.C."/>
            <person name="Zhang Y.Z."/>
        </authorList>
    </citation>
    <scope>NUCLEOTIDE SEQUENCE [LARGE SCALE GENOMIC DNA]</scope>
    <source>
        <strain evidence="4">LMG 21857</strain>
    </source>
</reference>
<feature type="signal peptide" evidence="1">
    <location>
        <begin position="1"/>
        <end position="21"/>
    </location>
</feature>
<evidence type="ECO:0000256" key="1">
    <source>
        <dbReference type="SAM" id="SignalP"/>
    </source>
</evidence>
<dbReference type="Pfam" id="PF13529">
    <property type="entry name" value="Peptidase_C39_2"/>
    <property type="match status" value="1"/>
</dbReference>
<comment type="caution">
    <text evidence="3">The sequence shown here is derived from an EMBL/GenBank/DDBJ whole genome shotgun (WGS) entry which is preliminary data.</text>
</comment>
<dbReference type="OrthoDB" id="5148996at2"/>
<evidence type="ECO:0000313" key="4">
    <source>
        <dbReference type="Proteomes" id="UP000006322"/>
    </source>
</evidence>
<organism evidence="3 4">
    <name type="scientific">Paraglaciecola polaris LMG 21857</name>
    <dbReference type="NCBI Taxonomy" id="1129793"/>
    <lineage>
        <taxon>Bacteria</taxon>
        <taxon>Pseudomonadati</taxon>
        <taxon>Pseudomonadota</taxon>
        <taxon>Gammaproteobacteria</taxon>
        <taxon>Alteromonadales</taxon>
        <taxon>Alteromonadaceae</taxon>
        <taxon>Paraglaciecola</taxon>
    </lineage>
</organism>
<feature type="domain" description="Peptidase C39-like" evidence="2">
    <location>
        <begin position="50"/>
        <end position="164"/>
    </location>
</feature>
<gene>
    <name evidence="3" type="ORF">GPLA_1543</name>
</gene>
<name>K6ZQ99_9ALTE</name>
<dbReference type="RefSeq" id="WP_007104255.1">
    <property type="nucleotide sequence ID" value="NZ_BAER01000038.1"/>
</dbReference>
<keyword evidence="4" id="KW-1185">Reference proteome</keyword>
<feature type="chain" id="PRO_5003901072" description="Peptidase C39-like domain-containing protein" evidence="1">
    <location>
        <begin position="22"/>
        <end position="282"/>
    </location>
</feature>
<proteinExistence type="predicted"/>
<keyword evidence="1" id="KW-0732">Signal</keyword>
<sequence>MRRLILVFLLFFSFTYFSASADETCGYDPYGNAICAAQIDWSRFIYAQTDYQYQSQWCWAASISAVFGYYGYEVNQTKIVSDVFGTIANLPANGVTISQQINRKWVDDNGRTFTSKLTGAYDADYGVDSLSWQQVIFELRNDRPLIIGTGGHAMVLTSISYYVSTGEFFDATVFDPWPQSGGLRRISTYDLTPASLGGGMRFLASTSVTSESKVTPPIGESSGESSSAGSFSWLLLIALVMVIFDRKCIVLRNEILIFRIHKCLQPTLTEYKDIYSRFCDDR</sequence>
<dbReference type="InterPro" id="IPR039564">
    <property type="entry name" value="Peptidase_C39-like"/>
</dbReference>
<dbReference type="EMBL" id="BAER01000038">
    <property type="protein sequence ID" value="GAC32457.1"/>
    <property type="molecule type" value="Genomic_DNA"/>
</dbReference>
<evidence type="ECO:0000259" key="2">
    <source>
        <dbReference type="Pfam" id="PF13529"/>
    </source>
</evidence>
<accession>K6ZQ99</accession>
<protein>
    <recommendedName>
        <fullName evidence="2">Peptidase C39-like domain-containing protein</fullName>
    </recommendedName>
</protein>
<evidence type="ECO:0000313" key="3">
    <source>
        <dbReference type="EMBL" id="GAC32457.1"/>
    </source>
</evidence>
<dbReference type="Proteomes" id="UP000006322">
    <property type="component" value="Unassembled WGS sequence"/>
</dbReference>
<dbReference type="AlphaFoldDB" id="K6ZQ99"/>